<dbReference type="HOGENOM" id="CLU_027484_0_0_9"/>
<dbReference type="PROSITE" id="PS50887">
    <property type="entry name" value="GGDEF"/>
    <property type="match status" value="1"/>
</dbReference>
<dbReference type="InterPro" id="IPR050469">
    <property type="entry name" value="Diguanylate_Cyclase"/>
</dbReference>
<dbReference type="AlphaFoldDB" id="D6XXC4"/>
<protein>
    <submittedName>
        <fullName evidence="3">Diguanylate cyclase</fullName>
    </submittedName>
</protein>
<dbReference type="Pfam" id="PF00990">
    <property type="entry name" value="GGDEF"/>
    <property type="match status" value="1"/>
</dbReference>
<name>D6XXC4_BACIE</name>
<dbReference type="NCBIfam" id="TIGR00254">
    <property type="entry name" value="GGDEF"/>
    <property type="match status" value="1"/>
</dbReference>
<dbReference type="InterPro" id="IPR000160">
    <property type="entry name" value="GGDEF_dom"/>
</dbReference>
<dbReference type="FunFam" id="3.30.70.270:FF:000001">
    <property type="entry name" value="Diguanylate cyclase domain protein"/>
    <property type="match status" value="1"/>
</dbReference>
<dbReference type="SUPFAM" id="SSF55073">
    <property type="entry name" value="Nucleotide cyclase"/>
    <property type="match status" value="1"/>
</dbReference>
<dbReference type="eggNOG" id="COG3706">
    <property type="taxonomic scope" value="Bacteria"/>
</dbReference>
<feature type="domain" description="GGDEF" evidence="2">
    <location>
        <begin position="385"/>
        <end position="515"/>
    </location>
</feature>
<keyword evidence="4" id="KW-1185">Reference proteome</keyword>
<keyword evidence="1" id="KW-1133">Transmembrane helix</keyword>
<evidence type="ECO:0000256" key="1">
    <source>
        <dbReference type="SAM" id="Phobius"/>
    </source>
</evidence>
<dbReference type="STRING" id="439292.Bsel_0443"/>
<dbReference type="InterPro" id="IPR029787">
    <property type="entry name" value="Nucleotide_cyclase"/>
</dbReference>
<evidence type="ECO:0000259" key="2">
    <source>
        <dbReference type="PROSITE" id="PS50887"/>
    </source>
</evidence>
<dbReference type="InterPro" id="IPR043128">
    <property type="entry name" value="Rev_trsase/Diguanyl_cyclase"/>
</dbReference>
<dbReference type="GO" id="GO:0052621">
    <property type="term" value="F:diguanylate cyclase activity"/>
    <property type="evidence" value="ECO:0007669"/>
    <property type="project" value="TreeGrafter"/>
</dbReference>
<evidence type="ECO:0000313" key="4">
    <source>
        <dbReference type="Proteomes" id="UP000000271"/>
    </source>
</evidence>
<dbReference type="CDD" id="cd01949">
    <property type="entry name" value="GGDEF"/>
    <property type="match status" value="1"/>
</dbReference>
<dbReference type="Gene3D" id="3.30.70.270">
    <property type="match status" value="1"/>
</dbReference>
<organism evidence="3 4">
    <name type="scientific">Bacillus selenitireducens (strain ATCC 700615 / DSM 15326 / MLS10)</name>
    <dbReference type="NCBI Taxonomy" id="439292"/>
    <lineage>
        <taxon>Bacteria</taxon>
        <taxon>Bacillati</taxon>
        <taxon>Bacillota</taxon>
        <taxon>Bacilli</taxon>
        <taxon>Bacillales</taxon>
        <taxon>Bacillaceae</taxon>
        <taxon>Salisediminibacterium</taxon>
    </lineage>
</organism>
<evidence type="ECO:0000313" key="3">
    <source>
        <dbReference type="EMBL" id="ADH97981.1"/>
    </source>
</evidence>
<dbReference type="PANTHER" id="PTHR45138:SF9">
    <property type="entry name" value="DIGUANYLATE CYCLASE DGCM-RELATED"/>
    <property type="match status" value="1"/>
</dbReference>
<dbReference type="SMART" id="SM00267">
    <property type="entry name" value="GGDEF"/>
    <property type="match status" value="1"/>
</dbReference>
<proteinExistence type="predicted"/>
<dbReference type="Proteomes" id="UP000000271">
    <property type="component" value="Chromosome"/>
</dbReference>
<dbReference type="KEGG" id="bse:Bsel_0443"/>
<keyword evidence="1" id="KW-0812">Transmembrane</keyword>
<dbReference type="EMBL" id="CP001791">
    <property type="protein sequence ID" value="ADH97981.1"/>
    <property type="molecule type" value="Genomic_DNA"/>
</dbReference>
<reference evidence="3" key="1">
    <citation type="submission" date="2009-10" db="EMBL/GenBank/DDBJ databases">
        <title>Complete sequence of Bacillus selenitireducens MLS10.</title>
        <authorList>
            <consortium name="US DOE Joint Genome Institute"/>
            <person name="Lucas S."/>
            <person name="Copeland A."/>
            <person name="Lapidus A."/>
            <person name="Glavina del Rio T."/>
            <person name="Dalin E."/>
            <person name="Tice H."/>
            <person name="Bruce D."/>
            <person name="Goodwin L."/>
            <person name="Pitluck S."/>
            <person name="Sims D."/>
            <person name="Brettin T."/>
            <person name="Detter J.C."/>
            <person name="Han C."/>
            <person name="Larimer F."/>
            <person name="Land M."/>
            <person name="Hauser L."/>
            <person name="Kyrpides N."/>
            <person name="Ovchinnikova G."/>
            <person name="Stolz J."/>
        </authorList>
    </citation>
    <scope>NUCLEOTIDE SEQUENCE [LARGE SCALE GENOMIC DNA]</scope>
    <source>
        <strain evidence="3">MLS10</strain>
    </source>
</reference>
<dbReference type="PANTHER" id="PTHR45138">
    <property type="entry name" value="REGULATORY COMPONENTS OF SENSORY TRANSDUCTION SYSTEM"/>
    <property type="match status" value="1"/>
</dbReference>
<dbReference type="InterPro" id="IPR029150">
    <property type="entry name" value="dCache_3"/>
</dbReference>
<gene>
    <name evidence="3" type="ordered locus">Bsel_0443</name>
</gene>
<accession>D6XXC4</accession>
<dbReference type="RefSeq" id="WP_013171410.1">
    <property type="nucleotide sequence ID" value="NC_014219.1"/>
</dbReference>
<feature type="transmembrane region" description="Helical" evidence="1">
    <location>
        <begin position="327"/>
        <end position="346"/>
    </location>
</feature>
<sequence length="520" mass="59999">MRLLSKNKGLITVLAFVALTWAYANWFVSDNFQKERQRDVQAQMAIFQSELESITGTYQEFATYIYHSLINQPEILDIMREAENADDARLDRLRSDAYTLLLNPYLQIRQYNFRQLHLHLPDGSSFLRMHAPDEYGDPLYDVRETIAETHRTRNSVSGFEEGKIFNGYRYVFPLLADGELIGSGEVSLSLQAAIQILNDIYPTDNTLFILHHDVVDRNIFDDYRDNYVSSFISDDYYFDRDAILASPNRDRHDIYANYAVQHQIRTRAEDHLPNHAPFYFTIDVDGDDYLVQFVPITNFEETSVGYFITAMHDEGLQALTAQRNREFIYVNGFFGILTVFFTTLYYERRKIRHLAHTDQLTGQMNRNAFINHANRLIRLSVKNKTPLSVALLDIDHFKKINDTYGHKTGDQALQEIATSIREALDESDLFARWGGEEFVIMMPETREKEAEIRLDAIRATIAGKAFTQVGTITISIGITGARPDRDSLEQLIASADEALYEAKNKGRNRVVLYRSPRSNE</sequence>
<dbReference type="Pfam" id="PF14827">
    <property type="entry name" value="dCache_3"/>
    <property type="match status" value="1"/>
</dbReference>
<keyword evidence="1" id="KW-0472">Membrane</keyword>